<sequence length="262" mass="30300">MGRTNTAIWEEIKSEHTICLCYSESKGLYVSSIYFAPEEEILFLPHGYKGFWEREVQIPKDNLSIKIKTNFGYGSMTYMKAIVERDGKRLLDFDKSKFFVLNNSSVMTLDVEHYAWKKLFEKIISISKGSDSTQCSSSSISYIEEIDNILSKKEIFIKSSFIQGKTVKWSGEYIVALFAAKKIKDLIKGCQLASITDEYFIDKTNELCHKWLQKIQSINIDLRDNRTTQLSDCLFAIHEFMVQNEKGLDFLGYFIPKAENNE</sequence>
<organism evidence="1 2">
    <name type="scientific">Phocaeicola dorei</name>
    <dbReference type="NCBI Taxonomy" id="357276"/>
    <lineage>
        <taxon>Bacteria</taxon>
        <taxon>Pseudomonadati</taxon>
        <taxon>Bacteroidota</taxon>
        <taxon>Bacteroidia</taxon>
        <taxon>Bacteroidales</taxon>
        <taxon>Bacteroidaceae</taxon>
        <taxon>Phocaeicola</taxon>
    </lineage>
</organism>
<accession>A0A5M5ZW70</accession>
<dbReference type="Proteomes" id="UP000347681">
    <property type="component" value="Unassembled WGS sequence"/>
</dbReference>
<dbReference type="RefSeq" id="WP_149940854.1">
    <property type="nucleotide sequence ID" value="NZ_DAWDHC010000003.1"/>
</dbReference>
<evidence type="ECO:0000313" key="1">
    <source>
        <dbReference type="EMBL" id="KAA5384412.1"/>
    </source>
</evidence>
<dbReference type="AlphaFoldDB" id="A0A5M5ZW70"/>
<dbReference type="EMBL" id="VVZB01000003">
    <property type="protein sequence ID" value="KAA5384412.1"/>
    <property type="molecule type" value="Genomic_DNA"/>
</dbReference>
<reference evidence="1 2" key="1">
    <citation type="journal article" date="2019" name="Nat. Med.">
        <title>A library of human gut bacterial isolates paired with longitudinal multiomics data enables mechanistic microbiome research.</title>
        <authorList>
            <person name="Poyet M."/>
            <person name="Groussin M."/>
            <person name="Gibbons S.M."/>
            <person name="Avila-Pacheco J."/>
            <person name="Jiang X."/>
            <person name="Kearney S.M."/>
            <person name="Perrotta A.R."/>
            <person name="Berdy B."/>
            <person name="Zhao S."/>
            <person name="Lieberman T.D."/>
            <person name="Swanson P.K."/>
            <person name="Smith M."/>
            <person name="Roesemann S."/>
            <person name="Alexander J.E."/>
            <person name="Rich S.A."/>
            <person name="Livny J."/>
            <person name="Vlamakis H."/>
            <person name="Clish C."/>
            <person name="Bullock K."/>
            <person name="Deik A."/>
            <person name="Scott J."/>
            <person name="Pierce K.A."/>
            <person name="Xavier R.J."/>
            <person name="Alm E.J."/>
        </authorList>
    </citation>
    <scope>NUCLEOTIDE SEQUENCE [LARGE SCALE GENOMIC DNA]</scope>
    <source>
        <strain evidence="1 2">BIOML-A5</strain>
    </source>
</reference>
<evidence type="ECO:0000313" key="2">
    <source>
        <dbReference type="Proteomes" id="UP000347681"/>
    </source>
</evidence>
<comment type="caution">
    <text evidence="1">The sequence shown here is derived from an EMBL/GenBank/DDBJ whole genome shotgun (WGS) entry which is preliminary data.</text>
</comment>
<proteinExistence type="predicted"/>
<protein>
    <submittedName>
        <fullName evidence="1">Uncharacterized protein</fullName>
    </submittedName>
</protein>
<gene>
    <name evidence="1" type="ORF">F2Y61_09070</name>
</gene>
<name>A0A5M5ZW70_9BACT</name>